<dbReference type="Proteomes" id="UP000035100">
    <property type="component" value="Unassembled WGS sequence"/>
</dbReference>
<name>A0A0D0QDT7_9RHOB</name>
<dbReference type="AlphaFoldDB" id="A0A0D0QDT7"/>
<evidence type="ECO:0000313" key="3">
    <source>
        <dbReference type="Proteomes" id="UP000035100"/>
    </source>
</evidence>
<reference evidence="2 3" key="1">
    <citation type="submission" date="2013-01" db="EMBL/GenBank/DDBJ databases">
        <authorList>
            <person name="Fiebig A."/>
            <person name="Goeker M."/>
            <person name="Klenk H.-P.P."/>
        </authorList>
    </citation>
    <scope>NUCLEOTIDE SEQUENCE [LARGE SCALE GENOMIC DNA]</scope>
    <source>
        <strain evidence="2 3">DSM 24838</strain>
    </source>
</reference>
<sequence>MIHGRPSAFGPALGTAATLAVPLALAACMPPRPDPSLWYRAGADPARMERALTACEVDAAREVPANTQIRTTPEFTTPQRTRCRTSITGEEICRTTGGDTIGGDIVSYDSNAGLRTRVVAACMQDQGYARITLPRCSDEAAARFTHYTAMPQVAPGACAVPVSGGGYRIVTP</sequence>
<gene>
    <name evidence="2" type="ORF">Wenmar_00903</name>
</gene>
<accession>A0A0D0QDT7</accession>
<dbReference type="EMBL" id="AONG01000005">
    <property type="protein sequence ID" value="KIQ70527.1"/>
    <property type="molecule type" value="Genomic_DNA"/>
</dbReference>
<keyword evidence="1" id="KW-0732">Signal</keyword>
<protein>
    <submittedName>
        <fullName evidence="2">Uncharacterized protein</fullName>
    </submittedName>
</protein>
<evidence type="ECO:0000256" key="1">
    <source>
        <dbReference type="SAM" id="SignalP"/>
    </source>
</evidence>
<dbReference type="RefSeq" id="WP_018304269.1">
    <property type="nucleotide sequence ID" value="NZ_KB902312.1"/>
</dbReference>
<dbReference type="OrthoDB" id="7274329at2"/>
<dbReference type="PROSITE" id="PS51257">
    <property type="entry name" value="PROKAR_LIPOPROTEIN"/>
    <property type="match status" value="1"/>
</dbReference>
<dbReference type="STRING" id="1123501.Wenmar_00903"/>
<feature type="signal peptide" evidence="1">
    <location>
        <begin position="1"/>
        <end position="26"/>
    </location>
</feature>
<feature type="chain" id="PRO_5002236039" evidence="1">
    <location>
        <begin position="27"/>
        <end position="172"/>
    </location>
</feature>
<keyword evidence="3" id="KW-1185">Reference proteome</keyword>
<evidence type="ECO:0000313" key="2">
    <source>
        <dbReference type="EMBL" id="KIQ70527.1"/>
    </source>
</evidence>
<dbReference type="eggNOG" id="ENOG5031A3Q">
    <property type="taxonomic scope" value="Bacteria"/>
</dbReference>
<comment type="caution">
    <text evidence="2">The sequence shown here is derived from an EMBL/GenBank/DDBJ whole genome shotgun (WGS) entry which is preliminary data.</text>
</comment>
<proteinExistence type="predicted"/>
<organism evidence="2 3">
    <name type="scientific">Wenxinia marina DSM 24838</name>
    <dbReference type="NCBI Taxonomy" id="1123501"/>
    <lineage>
        <taxon>Bacteria</taxon>
        <taxon>Pseudomonadati</taxon>
        <taxon>Pseudomonadota</taxon>
        <taxon>Alphaproteobacteria</taxon>
        <taxon>Rhodobacterales</taxon>
        <taxon>Roseobacteraceae</taxon>
        <taxon>Wenxinia</taxon>
    </lineage>
</organism>